<comment type="caution">
    <text evidence="1">The sequence shown here is derived from an EMBL/GenBank/DDBJ whole genome shotgun (WGS) entry which is preliminary data.</text>
</comment>
<gene>
    <name evidence="1" type="ORF">GCM10010319_24530</name>
</gene>
<dbReference type="EMBL" id="BAAABW010000013">
    <property type="protein sequence ID" value="GAA0347081.1"/>
    <property type="molecule type" value="Genomic_DNA"/>
</dbReference>
<organism evidence="1 2">
    <name type="scientific">Streptomyces blastmyceticus</name>
    <dbReference type="NCBI Taxonomy" id="68180"/>
    <lineage>
        <taxon>Bacteria</taxon>
        <taxon>Bacillati</taxon>
        <taxon>Actinomycetota</taxon>
        <taxon>Actinomycetes</taxon>
        <taxon>Kitasatosporales</taxon>
        <taxon>Streptomycetaceae</taxon>
        <taxon>Streptomyces</taxon>
    </lineage>
</organism>
<dbReference type="Proteomes" id="UP001500063">
    <property type="component" value="Unassembled WGS sequence"/>
</dbReference>
<accession>A0ABN0WVQ0</accession>
<evidence type="ECO:0000313" key="1">
    <source>
        <dbReference type="EMBL" id="GAA0347081.1"/>
    </source>
</evidence>
<proteinExistence type="predicted"/>
<sequence>MIRAQQFTICRIGRKSRNADYWLHFNHKTLVEIPERVARELAYELAEHVGLVVHPAVEGEGRVARRARIVRRVRIVLRGGARVRG</sequence>
<protein>
    <submittedName>
        <fullName evidence="1">Uncharacterized protein</fullName>
    </submittedName>
</protein>
<keyword evidence="2" id="KW-1185">Reference proteome</keyword>
<name>A0ABN0WVQ0_9ACTN</name>
<dbReference type="RefSeq" id="WP_344117791.1">
    <property type="nucleotide sequence ID" value="NZ_BAAABW010000013.1"/>
</dbReference>
<evidence type="ECO:0000313" key="2">
    <source>
        <dbReference type="Proteomes" id="UP001500063"/>
    </source>
</evidence>
<reference evidence="1 2" key="1">
    <citation type="journal article" date="2019" name="Int. J. Syst. Evol. Microbiol.">
        <title>The Global Catalogue of Microorganisms (GCM) 10K type strain sequencing project: providing services to taxonomists for standard genome sequencing and annotation.</title>
        <authorList>
            <consortium name="The Broad Institute Genomics Platform"/>
            <consortium name="The Broad Institute Genome Sequencing Center for Infectious Disease"/>
            <person name="Wu L."/>
            <person name="Ma J."/>
        </authorList>
    </citation>
    <scope>NUCLEOTIDE SEQUENCE [LARGE SCALE GENOMIC DNA]</scope>
    <source>
        <strain evidence="1 2">JCM 4565</strain>
    </source>
</reference>